<keyword evidence="2" id="KW-1185">Reference proteome</keyword>
<gene>
    <name evidence="1" type="ORF">QAD02_002803</name>
</gene>
<accession>A0ACC2NJW0</accession>
<reference evidence="1" key="1">
    <citation type="submission" date="2023-04" db="EMBL/GenBank/DDBJ databases">
        <title>A chromosome-level genome assembly of the parasitoid wasp Eretmocerus hayati.</title>
        <authorList>
            <person name="Zhong Y."/>
            <person name="Liu S."/>
            <person name="Liu Y."/>
        </authorList>
    </citation>
    <scope>NUCLEOTIDE SEQUENCE</scope>
    <source>
        <strain evidence="1">ZJU_SS_LIU_2023</strain>
    </source>
</reference>
<sequence>MHIEDSHLGSFNVVLLNLPPLSQDFVSKRWIIVTVGRLLTQVIQLHYRAPRAVICPYIFYHENLFITTEFLETHRVPHRIFDQKPGDIVYLLPGTYHSVINLTPNLTEAINYGDARWNNFAHLLTECSCPDIYYTVSSPNPDIHNTLITRRLPVYPCQIDGCEFASRDIPSFASHMNTSHDQSLPDVPEGYKYRFVCDKAFNASNMARHVSSGPHREKKAALLSTYRSKPAYGLKQCEYCLTYVIEVEYSDHLNHCSREPHSCPVCTMTFVWLDNLAKHMARAHPEIPYVPPTGQSRRMPAL</sequence>
<name>A0ACC2NJW0_9HYME</name>
<dbReference type="EMBL" id="CM056743">
    <property type="protein sequence ID" value="KAJ8671544.1"/>
    <property type="molecule type" value="Genomic_DNA"/>
</dbReference>
<dbReference type="Proteomes" id="UP001239111">
    <property type="component" value="Chromosome 3"/>
</dbReference>
<organism evidence="1 2">
    <name type="scientific">Eretmocerus hayati</name>
    <dbReference type="NCBI Taxonomy" id="131215"/>
    <lineage>
        <taxon>Eukaryota</taxon>
        <taxon>Metazoa</taxon>
        <taxon>Ecdysozoa</taxon>
        <taxon>Arthropoda</taxon>
        <taxon>Hexapoda</taxon>
        <taxon>Insecta</taxon>
        <taxon>Pterygota</taxon>
        <taxon>Neoptera</taxon>
        <taxon>Endopterygota</taxon>
        <taxon>Hymenoptera</taxon>
        <taxon>Apocrita</taxon>
        <taxon>Proctotrupomorpha</taxon>
        <taxon>Chalcidoidea</taxon>
        <taxon>Aphelinidae</taxon>
        <taxon>Aphelininae</taxon>
        <taxon>Eretmocerus</taxon>
    </lineage>
</organism>
<evidence type="ECO:0000313" key="1">
    <source>
        <dbReference type="EMBL" id="KAJ8671544.1"/>
    </source>
</evidence>
<protein>
    <submittedName>
        <fullName evidence="1">Uncharacterized protein</fullName>
    </submittedName>
</protein>
<evidence type="ECO:0000313" key="2">
    <source>
        <dbReference type="Proteomes" id="UP001239111"/>
    </source>
</evidence>
<comment type="caution">
    <text evidence="1">The sequence shown here is derived from an EMBL/GenBank/DDBJ whole genome shotgun (WGS) entry which is preliminary data.</text>
</comment>
<proteinExistence type="predicted"/>